<dbReference type="Proteomes" id="UP000738402">
    <property type="component" value="Unassembled WGS sequence"/>
</dbReference>
<evidence type="ECO:0000313" key="1">
    <source>
        <dbReference type="EMBL" id="KAG7726363.1"/>
    </source>
</evidence>
<organism evidence="1 2">
    <name type="scientific">Ogataea haglerorum</name>
    <dbReference type="NCBI Taxonomy" id="1937702"/>
    <lineage>
        <taxon>Eukaryota</taxon>
        <taxon>Fungi</taxon>
        <taxon>Dikarya</taxon>
        <taxon>Ascomycota</taxon>
        <taxon>Saccharomycotina</taxon>
        <taxon>Pichiomycetes</taxon>
        <taxon>Pichiales</taxon>
        <taxon>Pichiaceae</taxon>
        <taxon>Ogataea</taxon>
    </lineage>
</organism>
<reference evidence="1" key="1">
    <citation type="journal article" date="2021" name="G3 (Bethesda)">
        <title>Genomic diversity, chromosomal rearrangements, and interspecies hybridization in the ogataea polymorpha species complex.</title>
        <authorList>
            <person name="Hanson S.J."/>
            <person name="Cinneide E.O."/>
            <person name="Salzberg L.I."/>
            <person name="Wolfe K.H."/>
            <person name="McGowan J."/>
            <person name="Fitzpatrick D.A."/>
            <person name="Matlin K."/>
        </authorList>
    </citation>
    <scope>NUCLEOTIDE SEQUENCE</scope>
    <source>
        <strain evidence="1">83-405-1</strain>
    </source>
</reference>
<proteinExistence type="predicted"/>
<dbReference type="AlphaFoldDB" id="A0AAN6D400"/>
<gene>
    <name evidence="1" type="ORF">KL933_003294</name>
</gene>
<name>A0AAN6D400_9ASCO</name>
<dbReference type="PANTHER" id="PTHR21521">
    <property type="entry name" value="AMUN, ISOFORM A"/>
    <property type="match status" value="1"/>
</dbReference>
<sequence>MDPKVEEAVLTCRERLYGTCVKDLSRNGRKQVYSDNMSFEDLDVWRRESMPEILRARHAEKQTMWLEKAELAKLMEWKLSRGKFRPTLSKLIQSNDPDKVREYSEQAFKVMIDYCDSSNDDDNEFTTTVRKSIDLVCQLRGVGPATSTLILSLAGPALRNSPDASLRDTPFFSDEVFDILNPEYGKIKYTTKEYFELVLPKLLLFNTRELQKIEEALWCLHRANKISGKLDGISAKLLTSVHETVVDQLVTAPPSKRVKK</sequence>
<comment type="caution">
    <text evidence="1">The sequence shown here is derived from an EMBL/GenBank/DDBJ whole genome shotgun (WGS) entry which is preliminary data.</text>
</comment>
<evidence type="ECO:0000313" key="2">
    <source>
        <dbReference type="Proteomes" id="UP000738402"/>
    </source>
</evidence>
<accession>A0AAN6D400</accession>
<dbReference type="PANTHER" id="PTHR21521:SF0">
    <property type="entry name" value="AMUN, ISOFORM A"/>
    <property type="match status" value="1"/>
</dbReference>
<protein>
    <submittedName>
        <fullName evidence="1">Uncharacterized protein</fullName>
    </submittedName>
</protein>
<dbReference type="EMBL" id="JAHLUH010000009">
    <property type="protein sequence ID" value="KAG7726363.1"/>
    <property type="molecule type" value="Genomic_DNA"/>
</dbReference>